<dbReference type="AlphaFoldDB" id="A0A7W3JRR8"/>
<reference evidence="2 3" key="1">
    <citation type="submission" date="2020-07" db="EMBL/GenBank/DDBJ databases">
        <title>Sequencing the genomes of 1000 actinobacteria strains.</title>
        <authorList>
            <person name="Klenk H.-P."/>
        </authorList>
    </citation>
    <scope>NUCLEOTIDE SEQUENCE [LARGE SCALE GENOMIC DNA]</scope>
    <source>
        <strain evidence="2 3">DSM 23737</strain>
    </source>
</reference>
<name>A0A7W3JRR8_9MICO</name>
<dbReference type="Proteomes" id="UP000524237">
    <property type="component" value="Unassembled WGS sequence"/>
</dbReference>
<keyword evidence="3" id="KW-1185">Reference proteome</keyword>
<protein>
    <submittedName>
        <fullName evidence="2">Uncharacterized protein</fullName>
    </submittedName>
</protein>
<sequence length="31" mass="3581">MELRISRTAPFQKAVRESNPLHSGYPKRPLT</sequence>
<proteinExistence type="predicted"/>
<evidence type="ECO:0000256" key="1">
    <source>
        <dbReference type="SAM" id="MobiDB-lite"/>
    </source>
</evidence>
<accession>A0A7W3JRR8</accession>
<comment type="caution">
    <text evidence="2">The sequence shown here is derived from an EMBL/GenBank/DDBJ whole genome shotgun (WGS) entry which is preliminary data.</text>
</comment>
<organism evidence="2 3">
    <name type="scientific">Alpinimonas psychrophila</name>
    <dbReference type="NCBI Taxonomy" id="748908"/>
    <lineage>
        <taxon>Bacteria</taxon>
        <taxon>Bacillati</taxon>
        <taxon>Actinomycetota</taxon>
        <taxon>Actinomycetes</taxon>
        <taxon>Micrococcales</taxon>
        <taxon>Microbacteriaceae</taxon>
        <taxon>Alpinimonas</taxon>
    </lineage>
</organism>
<gene>
    <name evidence="2" type="ORF">FB555_000099</name>
</gene>
<evidence type="ECO:0000313" key="3">
    <source>
        <dbReference type="Proteomes" id="UP000524237"/>
    </source>
</evidence>
<feature type="region of interest" description="Disordered" evidence="1">
    <location>
        <begin position="1"/>
        <end position="31"/>
    </location>
</feature>
<dbReference type="EMBL" id="JACGWU010000001">
    <property type="protein sequence ID" value="MBA8828028.1"/>
    <property type="molecule type" value="Genomic_DNA"/>
</dbReference>
<evidence type="ECO:0000313" key="2">
    <source>
        <dbReference type="EMBL" id="MBA8828028.1"/>
    </source>
</evidence>